<dbReference type="Proteomes" id="UP000821865">
    <property type="component" value="Chromosome 7"/>
</dbReference>
<protein>
    <submittedName>
        <fullName evidence="1">Uncharacterized protein</fullName>
    </submittedName>
</protein>
<name>A0ACB8CEU3_DERSI</name>
<evidence type="ECO:0000313" key="2">
    <source>
        <dbReference type="Proteomes" id="UP000821865"/>
    </source>
</evidence>
<organism evidence="1 2">
    <name type="scientific">Dermacentor silvarum</name>
    <name type="common">Tick</name>
    <dbReference type="NCBI Taxonomy" id="543639"/>
    <lineage>
        <taxon>Eukaryota</taxon>
        <taxon>Metazoa</taxon>
        <taxon>Ecdysozoa</taxon>
        <taxon>Arthropoda</taxon>
        <taxon>Chelicerata</taxon>
        <taxon>Arachnida</taxon>
        <taxon>Acari</taxon>
        <taxon>Parasitiformes</taxon>
        <taxon>Ixodida</taxon>
        <taxon>Ixodoidea</taxon>
        <taxon>Ixodidae</taxon>
        <taxon>Rhipicephalinae</taxon>
        <taxon>Dermacentor</taxon>
    </lineage>
</organism>
<dbReference type="EMBL" id="CM023476">
    <property type="protein sequence ID" value="KAH7941193.1"/>
    <property type="molecule type" value="Genomic_DNA"/>
</dbReference>
<gene>
    <name evidence="1" type="ORF">HPB49_010900</name>
</gene>
<comment type="caution">
    <text evidence="1">The sequence shown here is derived from an EMBL/GenBank/DDBJ whole genome shotgun (WGS) entry which is preliminary data.</text>
</comment>
<reference evidence="1" key="1">
    <citation type="submission" date="2020-05" db="EMBL/GenBank/DDBJ databases">
        <title>Large-scale comparative analyses of tick genomes elucidate their genetic diversity and vector capacities.</title>
        <authorList>
            <person name="Jia N."/>
            <person name="Wang J."/>
            <person name="Shi W."/>
            <person name="Du L."/>
            <person name="Sun Y."/>
            <person name="Zhan W."/>
            <person name="Jiang J."/>
            <person name="Wang Q."/>
            <person name="Zhang B."/>
            <person name="Ji P."/>
            <person name="Sakyi L.B."/>
            <person name="Cui X."/>
            <person name="Yuan T."/>
            <person name="Jiang B."/>
            <person name="Yang W."/>
            <person name="Lam T.T.-Y."/>
            <person name="Chang Q."/>
            <person name="Ding S."/>
            <person name="Wang X."/>
            <person name="Zhu J."/>
            <person name="Ruan X."/>
            <person name="Zhao L."/>
            <person name="Wei J."/>
            <person name="Que T."/>
            <person name="Du C."/>
            <person name="Cheng J."/>
            <person name="Dai P."/>
            <person name="Han X."/>
            <person name="Huang E."/>
            <person name="Gao Y."/>
            <person name="Liu J."/>
            <person name="Shao H."/>
            <person name="Ye R."/>
            <person name="Li L."/>
            <person name="Wei W."/>
            <person name="Wang X."/>
            <person name="Wang C."/>
            <person name="Yang T."/>
            <person name="Huo Q."/>
            <person name="Li W."/>
            <person name="Guo W."/>
            <person name="Chen H."/>
            <person name="Zhou L."/>
            <person name="Ni X."/>
            <person name="Tian J."/>
            <person name="Zhou Y."/>
            <person name="Sheng Y."/>
            <person name="Liu T."/>
            <person name="Pan Y."/>
            <person name="Xia L."/>
            <person name="Li J."/>
            <person name="Zhao F."/>
            <person name="Cao W."/>
        </authorList>
    </citation>
    <scope>NUCLEOTIDE SEQUENCE</scope>
    <source>
        <strain evidence="1">Dsil-2018</strain>
    </source>
</reference>
<accession>A0ACB8CEU3</accession>
<proteinExistence type="predicted"/>
<sequence length="90" mass="9306">MATRHFKKAEQKEKVLSMMGAWQALGRVGTVDEVASAIAFLASDDASFITGHLLPVDGGSLLLGGLKPMYSPEAEAASTLATDAVGTLGQ</sequence>
<keyword evidence="2" id="KW-1185">Reference proteome</keyword>
<evidence type="ECO:0000313" key="1">
    <source>
        <dbReference type="EMBL" id="KAH7941193.1"/>
    </source>
</evidence>